<dbReference type="EMBL" id="JACGXN010000001">
    <property type="protein sequence ID" value="MBA8877202.1"/>
    <property type="molecule type" value="Genomic_DNA"/>
</dbReference>
<sequence>MLHRDLEVLLAARLHRAGLAKILIVSAFADSIINRTSFIDELYANACGEDALIGQCIADVAGVTFEHAPRTTGIFLRSGSDVAVLPHARIATTLNRDNNALIYIAPTIGDIADIRRGLPSSKNLVIRLRVTTPPGVRDLLRAGHQKLLADKAARMIEDAHHEYSAKTVLTGQQGVLIGVLATCFLLGAFERQHVSWNGLHIFLSLFFLACVVLRLVACKNLSGDDPPPLLEISPAELPTYTVMIALYQEADIVPQLVKAMSALNWPRSKLQVLFLCEGDDEATLNALKRLDLPPSFDIVPISECAPRTKPKALNYGLLLSKGAFVVVYDAEDRPHPDQLLEAFQSFQSADEKLGCLQAPLKIANAHESLVARMFAFEYAAHFQSFLPWLAHRGFVLPLGGSSNHFRYDCLTALGGWDPHNVTEDAELGTRLARLGYRTGMITRPTIEDAPTEVDVWYRQRTRWFKGWIQTWLVQMRQPVTLLRQLGLLRFLVYHLLAVGMIVSSLLYPFTLLFILSSAFCWLSGNGVVVVRRDILLLDLINIVMGYLSFHRLGLRAMAGTTMPGRILPWIPLYWLLMSLAAWRALRQLNRLPFLWEKTPHRPSRSIQENPGQNR</sequence>
<feature type="domain" description="Glycosyltransferase 2-like" evidence="8">
    <location>
        <begin position="325"/>
        <end position="514"/>
    </location>
</feature>
<dbReference type="Pfam" id="PF13632">
    <property type="entry name" value="Glyco_trans_2_3"/>
    <property type="match status" value="1"/>
</dbReference>
<feature type="transmembrane region" description="Helical" evidence="7">
    <location>
        <begin position="534"/>
        <end position="554"/>
    </location>
</feature>
<dbReference type="InterPro" id="IPR050321">
    <property type="entry name" value="Glycosyltr_2/OpgH_subfam"/>
</dbReference>
<evidence type="ECO:0000256" key="3">
    <source>
        <dbReference type="ARBA" id="ARBA00022679"/>
    </source>
</evidence>
<gene>
    <name evidence="9" type="ORF">FHW16_000884</name>
</gene>
<evidence type="ECO:0000313" key="9">
    <source>
        <dbReference type="EMBL" id="MBA8877202.1"/>
    </source>
</evidence>
<dbReference type="Proteomes" id="UP000549052">
    <property type="component" value="Unassembled WGS sequence"/>
</dbReference>
<evidence type="ECO:0000256" key="7">
    <source>
        <dbReference type="SAM" id="Phobius"/>
    </source>
</evidence>
<keyword evidence="6 7" id="KW-0472">Membrane</keyword>
<feature type="transmembrane region" description="Helical" evidence="7">
    <location>
        <begin position="490"/>
        <end position="514"/>
    </location>
</feature>
<protein>
    <submittedName>
        <fullName evidence="9">Cellulose synthase/poly-beta-1,6-N-acetylglucosamine synthase-like glycosyltransferase</fullName>
    </submittedName>
</protein>
<organism evidence="9 10">
    <name type="scientific">Phyllobacterium myrsinacearum</name>
    <dbReference type="NCBI Taxonomy" id="28101"/>
    <lineage>
        <taxon>Bacteria</taxon>
        <taxon>Pseudomonadati</taxon>
        <taxon>Pseudomonadota</taxon>
        <taxon>Alphaproteobacteria</taxon>
        <taxon>Hyphomicrobiales</taxon>
        <taxon>Phyllobacteriaceae</taxon>
        <taxon>Phyllobacterium</taxon>
    </lineage>
</organism>
<accession>A0A839EE50</accession>
<name>A0A839EE50_9HYPH</name>
<keyword evidence="5 7" id="KW-1133">Transmembrane helix</keyword>
<dbReference type="AlphaFoldDB" id="A0A839EE50"/>
<feature type="transmembrane region" description="Helical" evidence="7">
    <location>
        <begin position="195"/>
        <end position="217"/>
    </location>
</feature>
<dbReference type="RefSeq" id="WP_182547901.1">
    <property type="nucleotide sequence ID" value="NZ_JACGXN010000001.1"/>
</dbReference>
<evidence type="ECO:0000256" key="5">
    <source>
        <dbReference type="ARBA" id="ARBA00022989"/>
    </source>
</evidence>
<keyword evidence="4 7" id="KW-0812">Transmembrane</keyword>
<dbReference type="GO" id="GO:0016020">
    <property type="term" value="C:membrane"/>
    <property type="evidence" value="ECO:0007669"/>
    <property type="project" value="UniProtKB-SubCell"/>
</dbReference>
<dbReference type="InterPro" id="IPR001173">
    <property type="entry name" value="Glyco_trans_2-like"/>
</dbReference>
<dbReference type="InterPro" id="IPR029044">
    <property type="entry name" value="Nucleotide-diphossugar_trans"/>
</dbReference>
<evidence type="ECO:0000256" key="2">
    <source>
        <dbReference type="ARBA" id="ARBA00022676"/>
    </source>
</evidence>
<reference evidence="9 10" key="1">
    <citation type="submission" date="2020-07" db="EMBL/GenBank/DDBJ databases">
        <title>Genomic Encyclopedia of Type Strains, Phase IV (KMG-V): Genome sequencing to study the core and pangenomes of soil and plant-associated prokaryotes.</title>
        <authorList>
            <person name="Whitman W."/>
        </authorList>
    </citation>
    <scope>NUCLEOTIDE SEQUENCE [LARGE SCALE GENOMIC DNA]</scope>
    <source>
        <strain evidence="9 10">AN3</strain>
    </source>
</reference>
<keyword evidence="10" id="KW-1185">Reference proteome</keyword>
<evidence type="ECO:0000256" key="6">
    <source>
        <dbReference type="ARBA" id="ARBA00023136"/>
    </source>
</evidence>
<comment type="caution">
    <text evidence="9">The sequence shown here is derived from an EMBL/GenBank/DDBJ whole genome shotgun (WGS) entry which is preliminary data.</text>
</comment>
<evidence type="ECO:0000256" key="1">
    <source>
        <dbReference type="ARBA" id="ARBA00004141"/>
    </source>
</evidence>
<evidence type="ECO:0000256" key="4">
    <source>
        <dbReference type="ARBA" id="ARBA00022692"/>
    </source>
</evidence>
<evidence type="ECO:0000313" key="10">
    <source>
        <dbReference type="Proteomes" id="UP000549052"/>
    </source>
</evidence>
<keyword evidence="2" id="KW-0328">Glycosyltransferase</keyword>
<proteinExistence type="predicted"/>
<dbReference type="SUPFAM" id="SSF53448">
    <property type="entry name" value="Nucleotide-diphospho-sugar transferases"/>
    <property type="match status" value="1"/>
</dbReference>
<dbReference type="GO" id="GO:0016757">
    <property type="term" value="F:glycosyltransferase activity"/>
    <property type="evidence" value="ECO:0007669"/>
    <property type="project" value="UniProtKB-KW"/>
</dbReference>
<keyword evidence="3 9" id="KW-0808">Transferase</keyword>
<evidence type="ECO:0000259" key="8">
    <source>
        <dbReference type="Pfam" id="PF13632"/>
    </source>
</evidence>
<dbReference type="PANTHER" id="PTHR43867">
    <property type="entry name" value="CELLULOSE SYNTHASE CATALYTIC SUBUNIT A [UDP-FORMING]"/>
    <property type="match status" value="1"/>
</dbReference>
<dbReference type="PANTHER" id="PTHR43867:SF2">
    <property type="entry name" value="CELLULOSE SYNTHASE CATALYTIC SUBUNIT A [UDP-FORMING]"/>
    <property type="match status" value="1"/>
</dbReference>
<dbReference type="Gene3D" id="3.90.550.10">
    <property type="entry name" value="Spore Coat Polysaccharide Biosynthesis Protein SpsA, Chain A"/>
    <property type="match status" value="1"/>
</dbReference>
<comment type="subcellular location">
    <subcellularLocation>
        <location evidence="1">Membrane</location>
        <topology evidence="1">Multi-pass membrane protein</topology>
    </subcellularLocation>
</comment>
<feature type="transmembrane region" description="Helical" evidence="7">
    <location>
        <begin position="566"/>
        <end position="585"/>
    </location>
</feature>